<evidence type="ECO:0000313" key="5">
    <source>
        <dbReference type="EMBL" id="QET06474.1"/>
    </source>
</evidence>
<dbReference type="PROSITE" id="PS01124">
    <property type="entry name" value="HTH_ARAC_FAMILY_2"/>
    <property type="match status" value="1"/>
</dbReference>
<keyword evidence="3" id="KW-0804">Transcription</keyword>
<dbReference type="SMART" id="SM00342">
    <property type="entry name" value="HTH_ARAC"/>
    <property type="match status" value="1"/>
</dbReference>
<keyword evidence="2" id="KW-0238">DNA-binding</keyword>
<proteinExistence type="predicted"/>
<dbReference type="InterPro" id="IPR009057">
    <property type="entry name" value="Homeodomain-like_sf"/>
</dbReference>
<dbReference type="GO" id="GO:0003700">
    <property type="term" value="F:DNA-binding transcription factor activity"/>
    <property type="evidence" value="ECO:0007669"/>
    <property type="project" value="InterPro"/>
</dbReference>
<dbReference type="SUPFAM" id="SSF46689">
    <property type="entry name" value="Homeodomain-like"/>
    <property type="match status" value="1"/>
</dbReference>
<dbReference type="GO" id="GO:0043565">
    <property type="term" value="F:sequence-specific DNA binding"/>
    <property type="evidence" value="ECO:0007669"/>
    <property type="project" value="InterPro"/>
</dbReference>
<sequence length="313" mass="33359">MPTMALPQHAAPFDTPHGAHLGYLGGAFGRVSLLAPDVVFAPHTRDCEQVLANVDEAPLDVLIDGHARRLLPHDAILLRPRQIYAIPRAGEGGGARGLPGSVLIKASASLAARAGLAMPAPGTAGPNVPIALARDARAALRELVDAMTVQDPGAVAVRQCVDAVFGAVAHAAMERGPLPSAPADDAQAPSIRAEANALVFGELNTFREIGDAARRYDVSERHFFTLFRRATGLPPRAFYNMRRLEMAFALLLDSSRSIADIAYELGFNAPPHFTRFMRDNTGWTPSSYRRAVALAPDALRPSVSTFAPLPRGV</sequence>
<evidence type="ECO:0000313" key="6">
    <source>
        <dbReference type="Proteomes" id="UP000322822"/>
    </source>
</evidence>
<accession>A0A5P2HFT0</accession>
<dbReference type="InterPro" id="IPR018060">
    <property type="entry name" value="HTH_AraC"/>
</dbReference>
<evidence type="ECO:0000256" key="1">
    <source>
        <dbReference type="ARBA" id="ARBA00023015"/>
    </source>
</evidence>
<gene>
    <name evidence="5" type="ORF">FOB72_31820</name>
</gene>
<dbReference type="PANTHER" id="PTHR46796">
    <property type="entry name" value="HTH-TYPE TRANSCRIPTIONAL ACTIVATOR RHAS-RELATED"/>
    <property type="match status" value="1"/>
</dbReference>
<name>A0A5P2HFT0_9BURK</name>
<dbReference type="Gene3D" id="1.10.10.60">
    <property type="entry name" value="Homeodomain-like"/>
    <property type="match status" value="2"/>
</dbReference>
<dbReference type="Proteomes" id="UP000322822">
    <property type="component" value="Chromosome 2"/>
</dbReference>
<evidence type="ECO:0000259" key="4">
    <source>
        <dbReference type="PROSITE" id="PS01124"/>
    </source>
</evidence>
<evidence type="ECO:0000256" key="2">
    <source>
        <dbReference type="ARBA" id="ARBA00023125"/>
    </source>
</evidence>
<dbReference type="AlphaFoldDB" id="A0A5P2HFT0"/>
<feature type="domain" description="HTH araC/xylS-type" evidence="4">
    <location>
        <begin position="193"/>
        <end position="291"/>
    </location>
</feature>
<keyword evidence="1" id="KW-0805">Transcription regulation</keyword>
<dbReference type="Pfam" id="PF12833">
    <property type="entry name" value="HTH_18"/>
    <property type="match status" value="1"/>
</dbReference>
<reference evidence="5 6" key="1">
    <citation type="submission" date="2019-09" db="EMBL/GenBank/DDBJ databases">
        <title>FDA dAtabase for Regulatory Grade micrObial Sequences (FDA-ARGOS): Supporting development and validation of Infectious Disease Dx tests.</title>
        <authorList>
            <person name="Sciortino C."/>
            <person name="Tallon L."/>
            <person name="Sadzewicz L."/>
            <person name="Vavikolanu K."/>
            <person name="Mehta A."/>
            <person name="Aluvathingal J."/>
            <person name="Nadendla S."/>
            <person name="Nandy P."/>
            <person name="Geyer C."/>
            <person name="Yan Y."/>
            <person name="Sichtig H."/>
        </authorList>
    </citation>
    <scope>NUCLEOTIDE SEQUENCE [LARGE SCALE GENOMIC DNA]</scope>
    <source>
        <strain evidence="5 6">FDAARGOS_664</strain>
    </source>
</reference>
<organism evidence="5 6">
    <name type="scientific">Cupriavidus pauculus</name>
    <dbReference type="NCBI Taxonomy" id="82633"/>
    <lineage>
        <taxon>Bacteria</taxon>
        <taxon>Pseudomonadati</taxon>
        <taxon>Pseudomonadota</taxon>
        <taxon>Betaproteobacteria</taxon>
        <taxon>Burkholderiales</taxon>
        <taxon>Burkholderiaceae</taxon>
        <taxon>Cupriavidus</taxon>
    </lineage>
</organism>
<dbReference type="EMBL" id="CP044067">
    <property type="protein sequence ID" value="QET06474.1"/>
    <property type="molecule type" value="Genomic_DNA"/>
</dbReference>
<protein>
    <submittedName>
        <fullName evidence="5">Helix-turn-helix transcriptional regulator</fullName>
    </submittedName>
</protein>
<evidence type="ECO:0000256" key="3">
    <source>
        <dbReference type="ARBA" id="ARBA00023163"/>
    </source>
</evidence>
<dbReference type="OrthoDB" id="8590374at2"/>
<dbReference type="InterPro" id="IPR050204">
    <property type="entry name" value="AraC_XylS_family_regulators"/>
</dbReference>